<proteinExistence type="predicted"/>
<name>A0A8D1UIG4_PIG</name>
<sequence>MVNGIASLTSLSDLSLLAYRNAIDFCVLILYPVTLPNSWMSSNSFLVESLGFSRYSIMSSANTESFTSSFPIWIPFISFTSLITVARTSKTMLKSSGESGHPCLVPDFSGNSFSFSPLRMMLAVGLSYMYGLYYVEVGSHYAHFLKGFYQKWVLDFVKGFFFLY</sequence>
<accession>A0A8D1UIG4</accession>
<dbReference type="Ensembl" id="ENSSSCT00060016218.1">
    <property type="protein sequence ID" value="ENSSSCP00060006382.1"/>
    <property type="gene ID" value="ENSSSCG00060012384.1"/>
</dbReference>
<dbReference type="AlphaFoldDB" id="A0A8D1UIG4"/>
<reference evidence="1" key="1">
    <citation type="submission" date="2025-08" db="UniProtKB">
        <authorList>
            <consortium name="Ensembl"/>
        </authorList>
    </citation>
    <scope>IDENTIFICATION</scope>
</reference>
<evidence type="ECO:0000313" key="2">
    <source>
        <dbReference type="Proteomes" id="UP000694723"/>
    </source>
</evidence>
<evidence type="ECO:0000313" key="1">
    <source>
        <dbReference type="Ensembl" id="ENSSSCP00060006382.1"/>
    </source>
</evidence>
<protein>
    <submittedName>
        <fullName evidence="1">Uncharacterized protein</fullName>
    </submittedName>
</protein>
<dbReference type="Proteomes" id="UP000694723">
    <property type="component" value="Unplaced"/>
</dbReference>
<organism evidence="1 2">
    <name type="scientific">Sus scrofa</name>
    <name type="common">Pig</name>
    <dbReference type="NCBI Taxonomy" id="9823"/>
    <lineage>
        <taxon>Eukaryota</taxon>
        <taxon>Metazoa</taxon>
        <taxon>Chordata</taxon>
        <taxon>Craniata</taxon>
        <taxon>Vertebrata</taxon>
        <taxon>Euteleostomi</taxon>
        <taxon>Mammalia</taxon>
        <taxon>Eutheria</taxon>
        <taxon>Laurasiatheria</taxon>
        <taxon>Artiodactyla</taxon>
        <taxon>Suina</taxon>
        <taxon>Suidae</taxon>
        <taxon>Sus</taxon>
    </lineage>
</organism>